<accession>A0AAV4Q1I2</accession>
<name>A0AAV4Q1I2_CAEEX</name>
<organism evidence="2 3">
    <name type="scientific">Caerostris extrusa</name>
    <name type="common">Bark spider</name>
    <name type="synonym">Caerostris bankana</name>
    <dbReference type="NCBI Taxonomy" id="172846"/>
    <lineage>
        <taxon>Eukaryota</taxon>
        <taxon>Metazoa</taxon>
        <taxon>Ecdysozoa</taxon>
        <taxon>Arthropoda</taxon>
        <taxon>Chelicerata</taxon>
        <taxon>Arachnida</taxon>
        <taxon>Araneae</taxon>
        <taxon>Araneomorphae</taxon>
        <taxon>Entelegynae</taxon>
        <taxon>Araneoidea</taxon>
        <taxon>Araneidae</taxon>
        <taxon>Caerostris</taxon>
    </lineage>
</organism>
<evidence type="ECO:0000256" key="1">
    <source>
        <dbReference type="SAM" id="MobiDB-lite"/>
    </source>
</evidence>
<gene>
    <name evidence="2" type="ORF">CEXT_760981</name>
</gene>
<dbReference type="Proteomes" id="UP001054945">
    <property type="component" value="Unassembled WGS sequence"/>
</dbReference>
<proteinExistence type="predicted"/>
<feature type="region of interest" description="Disordered" evidence="1">
    <location>
        <begin position="1"/>
        <end position="83"/>
    </location>
</feature>
<feature type="compositionally biased region" description="Basic and acidic residues" evidence="1">
    <location>
        <begin position="68"/>
        <end position="83"/>
    </location>
</feature>
<dbReference type="EMBL" id="BPLR01005514">
    <property type="protein sequence ID" value="GIY02875.1"/>
    <property type="molecule type" value="Genomic_DNA"/>
</dbReference>
<evidence type="ECO:0000313" key="3">
    <source>
        <dbReference type="Proteomes" id="UP001054945"/>
    </source>
</evidence>
<reference evidence="2 3" key="1">
    <citation type="submission" date="2021-06" db="EMBL/GenBank/DDBJ databases">
        <title>Caerostris extrusa draft genome.</title>
        <authorList>
            <person name="Kono N."/>
            <person name="Arakawa K."/>
        </authorList>
    </citation>
    <scope>NUCLEOTIDE SEQUENCE [LARGE SCALE GENOMIC DNA]</scope>
</reference>
<comment type="caution">
    <text evidence="2">The sequence shown here is derived from an EMBL/GenBank/DDBJ whole genome shotgun (WGS) entry which is preliminary data.</text>
</comment>
<sequence length="83" mass="9422">MLLARAHANHVLGRAAFAPKPPNCGKQKQEASRMARFEDARQVMNRTRLKQGGTESRSRTAHPKHDRHGSSEHHPSRTEHLRP</sequence>
<dbReference type="AlphaFoldDB" id="A0AAV4Q1I2"/>
<keyword evidence="3" id="KW-1185">Reference proteome</keyword>
<protein>
    <submittedName>
        <fullName evidence="2">Uncharacterized protein</fullName>
    </submittedName>
</protein>
<feature type="compositionally biased region" description="Basic and acidic residues" evidence="1">
    <location>
        <begin position="27"/>
        <end position="41"/>
    </location>
</feature>
<evidence type="ECO:0000313" key="2">
    <source>
        <dbReference type="EMBL" id="GIY02875.1"/>
    </source>
</evidence>